<organism evidence="1 2">
    <name type="scientific">Azoarcus indigens</name>
    <dbReference type="NCBI Taxonomy" id="29545"/>
    <lineage>
        <taxon>Bacteria</taxon>
        <taxon>Pseudomonadati</taxon>
        <taxon>Pseudomonadota</taxon>
        <taxon>Betaproteobacteria</taxon>
        <taxon>Rhodocyclales</taxon>
        <taxon>Zoogloeaceae</taxon>
        <taxon>Azoarcus</taxon>
    </lineage>
</organism>
<gene>
    <name evidence="1" type="ORF">C7389_10991</name>
</gene>
<sequence length="85" mass="9182">MEGDPTEGAPLVMGRKAGMEEGTGAAALPRIDCIRFESEHRFMATLHRIGTDEDLILVKGTPERILDLCGRQAGQQGKGPLDADY</sequence>
<dbReference type="Pfam" id="PF13246">
    <property type="entry name" value="Cation_ATPase"/>
    <property type="match status" value="1"/>
</dbReference>
<dbReference type="EMBL" id="SNVV01000009">
    <property type="protein sequence ID" value="TDN50397.1"/>
    <property type="molecule type" value="Genomic_DNA"/>
</dbReference>
<dbReference type="GO" id="GO:0000166">
    <property type="term" value="F:nucleotide binding"/>
    <property type="evidence" value="ECO:0007669"/>
    <property type="project" value="InterPro"/>
</dbReference>
<protein>
    <submittedName>
        <fullName evidence="1">Cation transport ATPase-like protein</fullName>
    </submittedName>
</protein>
<accession>A0A4R6DYH3</accession>
<dbReference type="Gene3D" id="3.40.1110.10">
    <property type="entry name" value="Calcium-transporting ATPase, cytoplasmic domain N"/>
    <property type="match status" value="1"/>
</dbReference>
<evidence type="ECO:0000313" key="1">
    <source>
        <dbReference type="EMBL" id="TDN50397.1"/>
    </source>
</evidence>
<keyword evidence="2" id="KW-1185">Reference proteome</keyword>
<comment type="caution">
    <text evidence="1">The sequence shown here is derived from an EMBL/GenBank/DDBJ whole genome shotgun (WGS) entry which is preliminary data.</text>
</comment>
<dbReference type="SUPFAM" id="SSF81660">
    <property type="entry name" value="Metal cation-transporting ATPase, ATP-binding domain N"/>
    <property type="match status" value="1"/>
</dbReference>
<dbReference type="AlphaFoldDB" id="A0A4R6DYH3"/>
<dbReference type="InterPro" id="IPR023299">
    <property type="entry name" value="ATPase_P-typ_cyto_dom_N"/>
</dbReference>
<reference evidence="1 2" key="1">
    <citation type="submission" date="2019-03" db="EMBL/GenBank/DDBJ databases">
        <title>Genomic Encyclopedia of Type Strains, Phase IV (KMG-IV): sequencing the most valuable type-strain genomes for metagenomic binning, comparative biology and taxonomic classification.</title>
        <authorList>
            <person name="Goeker M."/>
        </authorList>
    </citation>
    <scope>NUCLEOTIDE SEQUENCE [LARGE SCALE GENOMIC DNA]</scope>
    <source>
        <strain evidence="1 2">DSM 12121</strain>
    </source>
</reference>
<evidence type="ECO:0000313" key="2">
    <source>
        <dbReference type="Proteomes" id="UP000295129"/>
    </source>
</evidence>
<name>A0A4R6DYH3_9RHOO</name>
<dbReference type="Proteomes" id="UP000295129">
    <property type="component" value="Unassembled WGS sequence"/>
</dbReference>
<proteinExistence type="predicted"/>